<feature type="signal peptide" evidence="1">
    <location>
        <begin position="1"/>
        <end position="25"/>
    </location>
</feature>
<organism evidence="3 4">
    <name type="scientific">Geotalea uraniireducens</name>
    <dbReference type="NCBI Taxonomy" id="351604"/>
    <lineage>
        <taxon>Bacteria</taxon>
        <taxon>Pseudomonadati</taxon>
        <taxon>Thermodesulfobacteriota</taxon>
        <taxon>Desulfuromonadia</taxon>
        <taxon>Geobacterales</taxon>
        <taxon>Geobacteraceae</taxon>
        <taxon>Geotalea</taxon>
    </lineage>
</organism>
<feature type="domain" description="IPT/TIG" evidence="2">
    <location>
        <begin position="382"/>
        <end position="439"/>
    </location>
</feature>
<keyword evidence="4" id="KW-1185">Reference proteome</keyword>
<dbReference type="InterPro" id="IPR036280">
    <property type="entry name" value="Multihaem_cyt_sf"/>
</dbReference>
<evidence type="ECO:0000259" key="2">
    <source>
        <dbReference type="Pfam" id="PF01833"/>
    </source>
</evidence>
<dbReference type="InterPro" id="IPR002909">
    <property type="entry name" value="IPT_dom"/>
</dbReference>
<dbReference type="Pfam" id="PF01833">
    <property type="entry name" value="TIG"/>
    <property type="match status" value="1"/>
</dbReference>
<evidence type="ECO:0000313" key="3">
    <source>
        <dbReference type="EMBL" id="BDV43729.1"/>
    </source>
</evidence>
<dbReference type="RefSeq" id="WP_281999851.1">
    <property type="nucleotide sequence ID" value="NZ_AP027151.1"/>
</dbReference>
<gene>
    <name evidence="3" type="primary">omcZ_3</name>
    <name evidence="3" type="ORF">GURASL_26520</name>
</gene>
<keyword evidence="1" id="KW-0732">Signal</keyword>
<evidence type="ECO:0000256" key="1">
    <source>
        <dbReference type="SAM" id="SignalP"/>
    </source>
</evidence>
<dbReference type="InterPro" id="IPR013783">
    <property type="entry name" value="Ig-like_fold"/>
</dbReference>
<protein>
    <submittedName>
        <fullName evidence="3">Cytochrome c</fullName>
    </submittedName>
</protein>
<proteinExistence type="predicted"/>
<reference evidence="3 4" key="1">
    <citation type="submission" date="2022-12" db="EMBL/GenBank/DDBJ databases">
        <title>Polyphasic characterization of Geotalea uranireducens NIT-SL11 newly isolated from a complex of sewage sludge and microbially reduced graphene oxide.</title>
        <authorList>
            <person name="Xie L."/>
            <person name="Yoshida N."/>
            <person name="Meng L."/>
        </authorList>
    </citation>
    <scope>NUCLEOTIDE SEQUENCE [LARGE SCALE GENOMIC DNA]</scope>
    <source>
        <strain evidence="3 4">NIT-SL11</strain>
    </source>
</reference>
<sequence length="461" mass="48588">MKKKMLTSISLAAAFVLGAVAVNWATVPPPPVNQFLGIYDTKFPNLTRDDCLGCHVSDAVLVQRHHALITTEGKQCLDCHVLVPDGSGGFTFQDFRTCSNCHTSSPHHTTTQANDQDCKFCHGSFIDNPKDGHYIPTYQSSSVTPLPDGREVVKTGTTDVVIVNGCEACHQADATAIDPNTNTVRPIFSNADTHHGTGIQQCSWCHDFSSTTPIRQCEACHGVKSLHNIQKDSPATANSGTIVPGQEDLGWGHIGNNWDCVGCHGSWFNNGGSPASATVPAINDQSAYTLTAGKESVLTIVGASFTNVGGDGTTTYNPVVSITNGVTSLTLQPFSVTESEIKVNVPVLTQGIYQLRIMKEDKQSNIAKLTVAPQVAVKSAVLGTGSTLTLTGTGFGPAPAADYNSGVGVYAGATQASVVFWSDTKIIATSPAFVSGTVITAKTVYGTVSAKIQAATKKTRR</sequence>
<accession>A0ABM8EN55</accession>
<dbReference type="Proteomes" id="UP001317705">
    <property type="component" value="Chromosome"/>
</dbReference>
<dbReference type="EMBL" id="AP027151">
    <property type="protein sequence ID" value="BDV43729.1"/>
    <property type="molecule type" value="Genomic_DNA"/>
</dbReference>
<dbReference type="SUPFAM" id="SSF81296">
    <property type="entry name" value="E set domains"/>
    <property type="match status" value="1"/>
</dbReference>
<dbReference type="SUPFAM" id="SSF48695">
    <property type="entry name" value="Multiheme cytochromes"/>
    <property type="match status" value="1"/>
</dbReference>
<feature type="chain" id="PRO_5045907555" evidence="1">
    <location>
        <begin position="26"/>
        <end position="461"/>
    </location>
</feature>
<name>A0ABM8EN55_9BACT</name>
<dbReference type="InterPro" id="IPR014756">
    <property type="entry name" value="Ig_E-set"/>
</dbReference>
<dbReference type="Gene3D" id="2.60.40.10">
    <property type="entry name" value="Immunoglobulins"/>
    <property type="match status" value="1"/>
</dbReference>
<evidence type="ECO:0000313" key="4">
    <source>
        <dbReference type="Proteomes" id="UP001317705"/>
    </source>
</evidence>